<reference evidence="2 3" key="1">
    <citation type="submission" date="2014-08" db="EMBL/GenBank/DDBJ databases">
        <authorList>
            <person name="Moulin Lionel"/>
        </authorList>
    </citation>
    <scope>NUCLEOTIDE SEQUENCE [LARGE SCALE GENOMIC DNA]</scope>
</reference>
<evidence type="ECO:0000313" key="3">
    <source>
        <dbReference type="Proteomes" id="UP000046122"/>
    </source>
</evidence>
<dbReference type="GO" id="GO:0010181">
    <property type="term" value="F:FMN binding"/>
    <property type="evidence" value="ECO:0007669"/>
    <property type="project" value="TreeGrafter"/>
</dbReference>
<sequence>MIFIALAATSNDFAVRTLRRNWKRLHRVVYLAALLLFVHWVLSAFDPLAAYLHLTVLLALEAVRFPPNRTRGDKNSREPS</sequence>
<dbReference type="PANTHER" id="PTHR36964">
    <property type="entry name" value="PROTEIN-METHIONINE-SULFOXIDE REDUCTASE HEME-BINDING SUBUNIT MSRQ"/>
    <property type="match status" value="1"/>
</dbReference>
<dbReference type="GO" id="GO:0016679">
    <property type="term" value="F:oxidoreductase activity, acting on diphenols and related substances as donors"/>
    <property type="evidence" value="ECO:0007669"/>
    <property type="project" value="TreeGrafter"/>
</dbReference>
<dbReference type="EMBL" id="CCNE01000022">
    <property type="protein sequence ID" value="CDX58008.1"/>
    <property type="molecule type" value="Genomic_DNA"/>
</dbReference>
<keyword evidence="1" id="KW-0472">Membrane</keyword>
<dbReference type="GO" id="GO:0020037">
    <property type="term" value="F:heme binding"/>
    <property type="evidence" value="ECO:0007669"/>
    <property type="project" value="TreeGrafter"/>
</dbReference>
<dbReference type="GO" id="GO:0005886">
    <property type="term" value="C:plasma membrane"/>
    <property type="evidence" value="ECO:0007669"/>
    <property type="project" value="TreeGrafter"/>
</dbReference>
<evidence type="ECO:0000313" key="2">
    <source>
        <dbReference type="EMBL" id="CDX58008.1"/>
    </source>
</evidence>
<dbReference type="AlphaFoldDB" id="A0A090G6Y3"/>
<dbReference type="Proteomes" id="UP000046122">
    <property type="component" value="Unassembled WGS sequence"/>
</dbReference>
<name>A0A090G6Y3_MESPL</name>
<evidence type="ECO:0000256" key="1">
    <source>
        <dbReference type="SAM" id="Phobius"/>
    </source>
</evidence>
<dbReference type="PANTHER" id="PTHR36964:SF1">
    <property type="entry name" value="PROTEIN-METHIONINE-SULFOXIDE REDUCTASE HEME-BINDING SUBUNIT MSRQ"/>
    <property type="match status" value="1"/>
</dbReference>
<feature type="transmembrane region" description="Helical" evidence="1">
    <location>
        <begin position="25"/>
        <end position="42"/>
    </location>
</feature>
<keyword evidence="1" id="KW-0812">Transmembrane</keyword>
<accession>A0A090G6Y3</accession>
<evidence type="ECO:0008006" key="4">
    <source>
        <dbReference type="Google" id="ProtNLM"/>
    </source>
</evidence>
<keyword evidence="1" id="KW-1133">Transmembrane helix</keyword>
<gene>
    <name evidence="2" type="ORF">MPL3365_290045</name>
</gene>
<proteinExistence type="predicted"/>
<protein>
    <recommendedName>
        <fullName evidence="4">Ferric oxidoreductase domain-containing protein</fullName>
    </recommendedName>
</protein>
<organism evidence="2 3">
    <name type="scientific">Mesorhizobium plurifarium</name>
    <dbReference type="NCBI Taxonomy" id="69974"/>
    <lineage>
        <taxon>Bacteria</taxon>
        <taxon>Pseudomonadati</taxon>
        <taxon>Pseudomonadota</taxon>
        <taxon>Alphaproteobacteria</taxon>
        <taxon>Hyphomicrobiales</taxon>
        <taxon>Phyllobacteriaceae</taxon>
        <taxon>Mesorhizobium</taxon>
    </lineage>
</organism>
<dbReference type="InterPro" id="IPR022837">
    <property type="entry name" value="MsrQ-like"/>
</dbReference>